<gene>
    <name evidence="3" type="ORF">ACFFN1_00295</name>
</gene>
<dbReference type="PANTHER" id="PTHR30535">
    <property type="entry name" value="VITAMIN B12-BINDING PROTEIN"/>
    <property type="match status" value="1"/>
</dbReference>
<keyword evidence="4" id="KW-1185">Reference proteome</keyword>
<evidence type="ECO:0000256" key="1">
    <source>
        <dbReference type="ARBA" id="ARBA00008814"/>
    </source>
</evidence>
<evidence type="ECO:0000313" key="3">
    <source>
        <dbReference type="EMBL" id="MFB9774879.1"/>
    </source>
</evidence>
<name>A0ABV5WXW6_9MICO</name>
<proteinExistence type="inferred from homology"/>
<dbReference type="EMBL" id="JBHMAU010000003">
    <property type="protein sequence ID" value="MFB9774879.1"/>
    <property type="molecule type" value="Genomic_DNA"/>
</dbReference>
<accession>A0ABV5WXW6</accession>
<sequence>MTIAERPEKIVAFDGAAETLFALGAGDQVTGYFGAAPADLPADLAGEAEQTEHLGGTFPFPAAEAVLEQEPDLIVAYGFNDEGGGLHKRLDTLDIPYLNLSEACQDDPDGTIDGYLDDVRTIGKGIGDPAAGDRLADEWQASLDALPQPAAGEKPTAVVNGNQDPSKPFVSGAGSFASDLLTRAGLANAYADESAAFASPSWEDVAERNPDVLFSAGGGGDEARDALRDHLKSNPALAQMTAARTDGRVVTLDYARNVPGPQAIDGIKQMAEVAQTIAEGEGQDS</sequence>
<dbReference type="SUPFAM" id="SSF53807">
    <property type="entry name" value="Helical backbone' metal receptor"/>
    <property type="match status" value="1"/>
</dbReference>
<reference evidence="3 4" key="1">
    <citation type="submission" date="2024-09" db="EMBL/GenBank/DDBJ databases">
        <authorList>
            <person name="Sun Q."/>
            <person name="Mori K."/>
        </authorList>
    </citation>
    <scope>NUCLEOTIDE SEQUENCE [LARGE SCALE GENOMIC DNA]</scope>
    <source>
        <strain evidence="3 4">JCM 11683</strain>
    </source>
</reference>
<organism evidence="3 4">
    <name type="scientific">Brevibacterium otitidis</name>
    <dbReference type="NCBI Taxonomy" id="53364"/>
    <lineage>
        <taxon>Bacteria</taxon>
        <taxon>Bacillati</taxon>
        <taxon>Actinomycetota</taxon>
        <taxon>Actinomycetes</taxon>
        <taxon>Micrococcales</taxon>
        <taxon>Brevibacteriaceae</taxon>
        <taxon>Brevibacterium</taxon>
    </lineage>
</organism>
<feature type="domain" description="Fe/B12 periplasmic-binding" evidence="2">
    <location>
        <begin position="8"/>
        <end position="281"/>
    </location>
</feature>
<dbReference type="PANTHER" id="PTHR30535:SF34">
    <property type="entry name" value="MOLYBDATE-BINDING PROTEIN MOLA"/>
    <property type="match status" value="1"/>
</dbReference>
<evidence type="ECO:0000259" key="2">
    <source>
        <dbReference type="PROSITE" id="PS50983"/>
    </source>
</evidence>
<dbReference type="Gene3D" id="3.40.50.1980">
    <property type="entry name" value="Nitrogenase molybdenum iron protein domain"/>
    <property type="match status" value="2"/>
</dbReference>
<protein>
    <submittedName>
        <fullName evidence="3">ABC transporter substrate-binding protein</fullName>
    </submittedName>
</protein>
<dbReference type="RefSeq" id="WP_376837532.1">
    <property type="nucleotide sequence ID" value="NZ_JBHMAU010000003.1"/>
</dbReference>
<evidence type="ECO:0000313" key="4">
    <source>
        <dbReference type="Proteomes" id="UP001589707"/>
    </source>
</evidence>
<comment type="caution">
    <text evidence="3">The sequence shown here is derived from an EMBL/GenBank/DDBJ whole genome shotgun (WGS) entry which is preliminary data.</text>
</comment>
<dbReference type="PROSITE" id="PS50983">
    <property type="entry name" value="FE_B12_PBP"/>
    <property type="match status" value="1"/>
</dbReference>
<dbReference type="Proteomes" id="UP001589707">
    <property type="component" value="Unassembled WGS sequence"/>
</dbReference>
<dbReference type="InterPro" id="IPR002491">
    <property type="entry name" value="ABC_transptr_periplasmic_BD"/>
</dbReference>
<dbReference type="Pfam" id="PF01497">
    <property type="entry name" value="Peripla_BP_2"/>
    <property type="match status" value="1"/>
</dbReference>
<dbReference type="InterPro" id="IPR050902">
    <property type="entry name" value="ABC_Transporter_SBP"/>
</dbReference>
<comment type="similarity">
    <text evidence="1">Belongs to the bacterial solute-binding protein 8 family.</text>
</comment>